<protein>
    <submittedName>
        <fullName evidence="1">Uncharacterized protein</fullName>
    </submittedName>
</protein>
<dbReference type="EMBL" id="JACBKZ010000010">
    <property type="protein sequence ID" value="KAF5940173.1"/>
    <property type="molecule type" value="Genomic_DNA"/>
</dbReference>
<evidence type="ECO:0000313" key="2">
    <source>
        <dbReference type="Proteomes" id="UP000593564"/>
    </source>
</evidence>
<gene>
    <name evidence="1" type="ORF">HYC85_021340</name>
</gene>
<dbReference type="SUPFAM" id="SSF53474">
    <property type="entry name" value="alpha/beta-Hydrolases"/>
    <property type="match status" value="1"/>
</dbReference>
<accession>A0A7J7GHE6</accession>
<proteinExistence type="predicted"/>
<dbReference type="Gene3D" id="3.40.50.1820">
    <property type="entry name" value="alpha/beta hydrolase"/>
    <property type="match status" value="1"/>
</dbReference>
<evidence type="ECO:0000313" key="1">
    <source>
        <dbReference type="EMBL" id="KAF5940173.1"/>
    </source>
</evidence>
<dbReference type="Proteomes" id="UP000593564">
    <property type="component" value="Unassembled WGS sequence"/>
</dbReference>
<dbReference type="PANTHER" id="PTHR42916">
    <property type="entry name" value="2-SUCCINYL-5-ENOLPYRUVYL-6-HYDROXY-3-CYCLOHEXENE-1-CARBOXYLATE SYNTHASE"/>
    <property type="match status" value="1"/>
</dbReference>
<reference evidence="1 2" key="2">
    <citation type="submission" date="2020-07" db="EMBL/GenBank/DDBJ databases">
        <title>Genome assembly of wild tea tree DASZ reveals pedigree and selection history of tea varieties.</title>
        <authorList>
            <person name="Zhang W."/>
        </authorList>
    </citation>
    <scope>NUCLEOTIDE SEQUENCE [LARGE SCALE GENOMIC DNA]</scope>
    <source>
        <strain evidence="2">cv. G240</strain>
        <tissue evidence="1">Leaf</tissue>
    </source>
</reference>
<dbReference type="InterPro" id="IPR029058">
    <property type="entry name" value="AB_hydrolase_fold"/>
</dbReference>
<organism evidence="1 2">
    <name type="scientific">Camellia sinensis</name>
    <name type="common">Tea plant</name>
    <name type="synonym">Thea sinensis</name>
    <dbReference type="NCBI Taxonomy" id="4442"/>
    <lineage>
        <taxon>Eukaryota</taxon>
        <taxon>Viridiplantae</taxon>
        <taxon>Streptophyta</taxon>
        <taxon>Embryophyta</taxon>
        <taxon>Tracheophyta</taxon>
        <taxon>Spermatophyta</taxon>
        <taxon>Magnoliopsida</taxon>
        <taxon>eudicotyledons</taxon>
        <taxon>Gunneridae</taxon>
        <taxon>Pentapetalae</taxon>
        <taxon>asterids</taxon>
        <taxon>Ericales</taxon>
        <taxon>Theaceae</taxon>
        <taxon>Camellia</taxon>
    </lineage>
</organism>
<comment type="caution">
    <text evidence="1">The sequence shown here is derived from an EMBL/GenBank/DDBJ whole genome shotgun (WGS) entry which is preliminary data.</text>
</comment>
<reference evidence="2" key="1">
    <citation type="journal article" date="2020" name="Nat. Commun.">
        <title>Genome assembly of wild tea tree DASZ reveals pedigree and selection history of tea varieties.</title>
        <authorList>
            <person name="Zhang W."/>
            <person name="Zhang Y."/>
            <person name="Qiu H."/>
            <person name="Guo Y."/>
            <person name="Wan H."/>
            <person name="Zhang X."/>
            <person name="Scossa F."/>
            <person name="Alseekh S."/>
            <person name="Zhang Q."/>
            <person name="Wang P."/>
            <person name="Xu L."/>
            <person name="Schmidt M.H."/>
            <person name="Jia X."/>
            <person name="Li D."/>
            <person name="Zhu A."/>
            <person name="Guo F."/>
            <person name="Chen W."/>
            <person name="Ni D."/>
            <person name="Usadel B."/>
            <person name="Fernie A.R."/>
            <person name="Wen W."/>
        </authorList>
    </citation>
    <scope>NUCLEOTIDE SEQUENCE [LARGE SCALE GENOMIC DNA]</scope>
    <source>
        <strain evidence="2">cv. G240</strain>
    </source>
</reference>
<sequence>MFSKGEDLITLLALSGEPREAKQCEQALPLWEDLRHCEVPLLLVVREKGDKFRRIAKEMFHEVDCSARSIDDRKEICEIVEVPSCGHALHLENPLPLINAIRQLSKKMSGRVGSVAGKLGRDGWKERWRLGCGREEKTCINDI</sequence>
<dbReference type="PANTHER" id="PTHR42916:SF1">
    <property type="entry name" value="PROTEIN PHYLLO, CHLOROPLASTIC"/>
    <property type="match status" value="1"/>
</dbReference>
<dbReference type="AlphaFoldDB" id="A0A7J7GHE6"/>
<keyword evidence="2" id="KW-1185">Reference proteome</keyword>
<name>A0A7J7GHE6_CAMSI</name>